<dbReference type="KEGG" id="taz:TREAZ_2689"/>
<proteinExistence type="predicted"/>
<dbReference type="HOGENOM" id="CLU_3158991_0_0_12"/>
<accession>F5YDS5</accession>
<name>F5YDS5_LEAAZ</name>
<dbReference type="STRING" id="545695.TREAZ_2689"/>
<gene>
    <name evidence="1" type="ordered locus">TREAZ_2689</name>
</gene>
<dbReference type="InParanoid" id="F5YDS5"/>
<reference evidence="2" key="1">
    <citation type="submission" date="2009-12" db="EMBL/GenBank/DDBJ databases">
        <title>Complete sequence of Treponema azotonutricium strain ZAS-9.</title>
        <authorList>
            <person name="Tetu S.G."/>
            <person name="Matson E."/>
            <person name="Ren Q."/>
            <person name="Seshadri R."/>
            <person name="Elbourne L."/>
            <person name="Hassan K.A."/>
            <person name="Durkin A."/>
            <person name="Radune D."/>
            <person name="Mohamoud Y."/>
            <person name="Shay R."/>
            <person name="Jin S."/>
            <person name="Zhang X."/>
            <person name="Lucey K."/>
            <person name="Ballor N.R."/>
            <person name="Ottesen E."/>
            <person name="Rosenthal R."/>
            <person name="Allen A."/>
            <person name="Leadbetter J.R."/>
            <person name="Paulsen I.T."/>
        </authorList>
    </citation>
    <scope>NUCLEOTIDE SEQUENCE [LARGE SCALE GENOMIC DNA]</scope>
    <source>
        <strain evidence="2">ATCC BAA-888 / DSM 13862 / ZAS-9</strain>
    </source>
</reference>
<protein>
    <submittedName>
        <fullName evidence="1">Uncharacterized protein</fullName>
    </submittedName>
</protein>
<dbReference type="EMBL" id="CP001841">
    <property type="protein sequence ID" value="AEF83223.1"/>
    <property type="molecule type" value="Genomic_DNA"/>
</dbReference>
<evidence type="ECO:0000313" key="1">
    <source>
        <dbReference type="EMBL" id="AEF83223.1"/>
    </source>
</evidence>
<reference evidence="1 2" key="2">
    <citation type="journal article" date="2011" name="ISME J.">
        <title>RNA-seq reveals cooperative metabolic interactions between two termite-gut spirochete species in co-culture.</title>
        <authorList>
            <person name="Rosenthal A.Z."/>
            <person name="Matson E.G."/>
            <person name="Eldar A."/>
            <person name="Leadbetter J.R."/>
        </authorList>
    </citation>
    <scope>NUCLEOTIDE SEQUENCE [LARGE SCALE GENOMIC DNA]</scope>
    <source>
        <strain evidence="2">ATCC BAA-888 / DSM 13862 / ZAS-9</strain>
    </source>
</reference>
<dbReference type="AlphaFoldDB" id="F5YDS5"/>
<evidence type="ECO:0000313" key="2">
    <source>
        <dbReference type="Proteomes" id="UP000009222"/>
    </source>
</evidence>
<dbReference type="Proteomes" id="UP000009222">
    <property type="component" value="Chromosome"/>
</dbReference>
<organism evidence="1 2">
    <name type="scientific">Leadbettera azotonutricia (strain ATCC BAA-888 / DSM 13862 / ZAS-9)</name>
    <name type="common">Treponema azotonutricium</name>
    <dbReference type="NCBI Taxonomy" id="545695"/>
    <lineage>
        <taxon>Bacteria</taxon>
        <taxon>Pseudomonadati</taxon>
        <taxon>Spirochaetota</taxon>
        <taxon>Spirochaetia</taxon>
        <taxon>Spirochaetales</taxon>
        <taxon>Breznakiellaceae</taxon>
        <taxon>Leadbettera</taxon>
    </lineage>
</organism>
<keyword evidence="2" id="KW-1185">Reference proteome</keyword>
<sequence length="48" mass="5762">MIMEEQILSKALTKIKKGYIYFINPIIGYKGRQKWQKTLYSLFIHTII</sequence>